<dbReference type="InterPro" id="IPR011006">
    <property type="entry name" value="CheY-like_superfamily"/>
</dbReference>
<feature type="compositionally biased region" description="Polar residues" evidence="13">
    <location>
        <begin position="536"/>
        <end position="548"/>
    </location>
</feature>
<dbReference type="FunFam" id="3.40.50.2300:FF:000201">
    <property type="entry name" value="Histidine kinase 5"/>
    <property type="match status" value="1"/>
</dbReference>
<dbReference type="GO" id="GO:0000160">
    <property type="term" value="P:phosphorelay signal transduction system"/>
    <property type="evidence" value="ECO:0000318"/>
    <property type="project" value="GO_Central"/>
</dbReference>
<dbReference type="InterPro" id="IPR036890">
    <property type="entry name" value="HATPase_C_sf"/>
</dbReference>
<evidence type="ECO:0000256" key="4">
    <source>
        <dbReference type="ARBA" id="ARBA00012438"/>
    </source>
</evidence>
<protein>
    <recommendedName>
        <fullName evidence="4">histidine kinase</fullName>
        <ecNumber evidence="4">2.7.13.3</ecNumber>
    </recommendedName>
</protein>
<feature type="domain" description="Response regulatory" evidence="15">
    <location>
        <begin position="840"/>
        <end position="1004"/>
    </location>
</feature>
<evidence type="ECO:0000256" key="6">
    <source>
        <dbReference type="ARBA" id="ARBA00022553"/>
    </source>
</evidence>
<dbReference type="CDD" id="cd16922">
    <property type="entry name" value="HATPase_EvgS-ArcB-TorS-like"/>
    <property type="match status" value="1"/>
</dbReference>
<dbReference type="PANTHER" id="PTHR43047:SF68">
    <property type="entry name" value="HISTIDINE KINASE 5"/>
    <property type="match status" value="1"/>
</dbReference>
<evidence type="ECO:0000256" key="12">
    <source>
        <dbReference type="SAM" id="Coils"/>
    </source>
</evidence>
<keyword evidence="8" id="KW-0418">Kinase</keyword>
<keyword evidence="7" id="KW-0808">Transferase</keyword>
<dbReference type="EMBL" id="CM004389">
    <property type="protein sequence ID" value="OAY53557.1"/>
    <property type="molecule type" value="Genomic_DNA"/>
</dbReference>
<keyword evidence="6 11" id="KW-0597">Phosphoprotein</keyword>
<dbReference type="SUPFAM" id="SSF52172">
    <property type="entry name" value="CheY-like"/>
    <property type="match status" value="1"/>
</dbReference>
<evidence type="ECO:0000256" key="9">
    <source>
        <dbReference type="ARBA" id="ARBA00022824"/>
    </source>
</evidence>
<keyword evidence="10" id="KW-0675">Receptor</keyword>
<dbReference type="InterPro" id="IPR001789">
    <property type="entry name" value="Sig_transdc_resp-reg_receiver"/>
</dbReference>
<accession>A0A2C9W4T3</accession>
<dbReference type="Gramene" id="Manes.03G005600.5.v8.1">
    <property type="protein sequence ID" value="Manes.03G005600.5.v8.1.CDS"/>
    <property type="gene ID" value="Manes.03G005600.v8.1"/>
</dbReference>
<feature type="coiled-coil region" evidence="12">
    <location>
        <begin position="102"/>
        <end position="129"/>
    </location>
</feature>
<dbReference type="Gene3D" id="3.40.50.2300">
    <property type="match status" value="1"/>
</dbReference>
<feature type="region of interest" description="Disordered" evidence="13">
    <location>
        <begin position="532"/>
        <end position="597"/>
    </location>
</feature>
<dbReference type="GO" id="GO:0009927">
    <property type="term" value="F:histidine phosphotransfer kinase activity"/>
    <property type="evidence" value="ECO:0000318"/>
    <property type="project" value="GO_Central"/>
</dbReference>
<sequence length="1024" mass="114645">MDNVGLSDSKFSKMENNQIDQIEDMDIEVVPSMWPEDIDSEKPYNVEKPGGDQDMLEEVTIVEEPSIVDFHRLIELTSYTDRGSSQLAYLVKHWEYQQATAVRLLREELDILSQQRQEVELKKLEILENFRFEEEGYGGDNRPISILDEVIDIYQALPRRKKDVIIQNKKVKIDAEYDTVAYWKQRALNLEKLLEASIQREEALNEKLQESVKDLERQSSPVEELSQILKRADNFLHFILQNAPVVMGHQDKELRYRFIYNHFPSLQEEDILGKTDMEIFTGAGVKESQDFKREVLEKGLPAKREITFETELFGLKTFLIYVEPVFSKSGETIGINYMGMDVTDQVRKREKMAKLREEIAVQKAKETELNKTIHITEETMRAKQMLATMSHEIRSPLSGVVSMAEILSTTNLDHEQRQLLNVMISSGDLVLQLINDILDLSKVESGVMKLEATKFRPREVVKHVLQTAAASLKKILILEGRIADDVPIEVIGDVLRIRQILTNLISNAIKFTHEGKVGIKLYVVPDPCSGKAGGNHQKSSCGHSTTNASKKEKCTSASQTNNDQNGSHSPRQHHLLDSEPRSPVRNGNAMEGDKQEEPQLPGTVVWLRCDVYDTGIGIPENALPTLFKRYMQVSADHARKYGGTGLGLAICKQLVELMGGRLTVSSQVNYGSTFIFILPYKVSPMCDSSDEADELSDMTDHDAEIEDETAGYFLFQPRALGPLFSCNGSTRTKKLLPQNICYAKNAFSDNPYSFSHNFISKETASVEDACSMVEVADTLSEPESSFSHSPEPAECSRKMDGRPKRSEPLGSSQVGEKSGISYQFTSGSSSQVEISKLQPKILLVEDNKINVMVTRSMMKQLGHTIDVVNNGVEAVRAVQCNCYDLILMDVCMPVMDGLQATRLIRSFEETGSWDAAVKAGIELCSPSSNSLLLNSQGSTPSTKRTPIIAMTANALSESAEECYANGSSISTEIKLYISIQNLFFLFLVQQISPILLKFLEGNWTVCTFSNANIISIPLQANATS</sequence>
<dbReference type="SMART" id="SM00387">
    <property type="entry name" value="HATPase_c"/>
    <property type="match status" value="1"/>
</dbReference>
<evidence type="ECO:0000259" key="14">
    <source>
        <dbReference type="PROSITE" id="PS50109"/>
    </source>
</evidence>
<dbReference type="PRINTS" id="PR00344">
    <property type="entry name" value="BCTRLSENSOR"/>
</dbReference>
<dbReference type="SMART" id="SM00388">
    <property type="entry name" value="HisKA"/>
    <property type="match status" value="1"/>
</dbReference>
<evidence type="ECO:0000256" key="7">
    <source>
        <dbReference type="ARBA" id="ARBA00022679"/>
    </source>
</evidence>
<feature type="compositionally biased region" description="Low complexity" evidence="13">
    <location>
        <begin position="781"/>
        <end position="792"/>
    </location>
</feature>
<comment type="caution">
    <text evidence="16">The sequence shown here is derived from an EMBL/GenBank/DDBJ whole genome shotgun (WGS) entry which is preliminary data.</text>
</comment>
<organism evidence="16 17">
    <name type="scientific">Manihot esculenta</name>
    <name type="common">Cassava</name>
    <name type="synonym">Jatropha manihot</name>
    <dbReference type="NCBI Taxonomy" id="3983"/>
    <lineage>
        <taxon>Eukaryota</taxon>
        <taxon>Viridiplantae</taxon>
        <taxon>Streptophyta</taxon>
        <taxon>Embryophyta</taxon>
        <taxon>Tracheophyta</taxon>
        <taxon>Spermatophyta</taxon>
        <taxon>Magnoliopsida</taxon>
        <taxon>eudicotyledons</taxon>
        <taxon>Gunneridae</taxon>
        <taxon>Pentapetalae</taxon>
        <taxon>rosids</taxon>
        <taxon>fabids</taxon>
        <taxon>Malpighiales</taxon>
        <taxon>Euphorbiaceae</taxon>
        <taxon>Crotonoideae</taxon>
        <taxon>Manihoteae</taxon>
        <taxon>Manihot</taxon>
    </lineage>
</organism>
<gene>
    <name evidence="16" type="ORF">MANES_03G005600v8</name>
</gene>
<evidence type="ECO:0000259" key="15">
    <source>
        <dbReference type="PROSITE" id="PS50110"/>
    </source>
</evidence>
<evidence type="ECO:0000256" key="1">
    <source>
        <dbReference type="ARBA" id="ARBA00000085"/>
    </source>
</evidence>
<evidence type="ECO:0000256" key="10">
    <source>
        <dbReference type="ARBA" id="ARBA00023170"/>
    </source>
</evidence>
<dbReference type="Gene3D" id="3.30.565.10">
    <property type="entry name" value="Histidine kinase-like ATPase, C-terminal domain"/>
    <property type="match status" value="1"/>
</dbReference>
<dbReference type="PROSITE" id="PS50109">
    <property type="entry name" value="HIS_KIN"/>
    <property type="match status" value="1"/>
</dbReference>
<feature type="region of interest" description="Disordered" evidence="13">
    <location>
        <begin position="780"/>
        <end position="816"/>
    </location>
</feature>
<dbReference type="GO" id="GO:0000155">
    <property type="term" value="F:phosphorelay sensor kinase activity"/>
    <property type="evidence" value="ECO:0000318"/>
    <property type="project" value="GO_Central"/>
</dbReference>
<dbReference type="SUPFAM" id="SSF47384">
    <property type="entry name" value="Homodimeric domain of signal transducing histidine kinase"/>
    <property type="match status" value="1"/>
</dbReference>
<dbReference type="CDD" id="cd17546">
    <property type="entry name" value="REC_hyHK_CKI1_RcsC-like"/>
    <property type="match status" value="1"/>
</dbReference>
<dbReference type="PANTHER" id="PTHR43047">
    <property type="entry name" value="TWO-COMPONENT HISTIDINE PROTEIN KINASE"/>
    <property type="match status" value="1"/>
</dbReference>
<dbReference type="AlphaFoldDB" id="A0A2C9W4T3"/>
<dbReference type="Gene3D" id="1.10.287.130">
    <property type="match status" value="1"/>
</dbReference>
<dbReference type="Pfam" id="PF00072">
    <property type="entry name" value="Response_reg"/>
    <property type="match status" value="1"/>
</dbReference>
<dbReference type="GO" id="GO:0005789">
    <property type="term" value="C:endoplasmic reticulum membrane"/>
    <property type="evidence" value="ECO:0007669"/>
    <property type="project" value="UniProtKB-SubCell"/>
</dbReference>
<dbReference type="SMART" id="SM00448">
    <property type="entry name" value="REC"/>
    <property type="match status" value="1"/>
</dbReference>
<evidence type="ECO:0000313" key="16">
    <source>
        <dbReference type="EMBL" id="OAY53557.1"/>
    </source>
</evidence>
<keyword evidence="12" id="KW-0175">Coiled coil</keyword>
<dbReference type="Proteomes" id="UP000091857">
    <property type="component" value="Chromosome 3"/>
</dbReference>
<dbReference type="Pfam" id="PF02518">
    <property type="entry name" value="HATPase_c"/>
    <property type="match status" value="1"/>
</dbReference>
<feature type="compositionally biased region" description="Polar residues" evidence="13">
    <location>
        <begin position="555"/>
        <end position="569"/>
    </location>
</feature>
<dbReference type="GO" id="GO:0005886">
    <property type="term" value="C:plasma membrane"/>
    <property type="evidence" value="ECO:0000318"/>
    <property type="project" value="GO_Central"/>
</dbReference>
<dbReference type="Gene3D" id="3.30.450.20">
    <property type="entry name" value="PAS domain"/>
    <property type="match status" value="1"/>
</dbReference>
<reference evidence="17" key="1">
    <citation type="journal article" date="2016" name="Nat. Biotechnol.">
        <title>Sequencing wild and cultivated cassava and related species reveals extensive interspecific hybridization and genetic diversity.</title>
        <authorList>
            <person name="Bredeson J.V."/>
            <person name="Lyons J.B."/>
            <person name="Prochnik S.E."/>
            <person name="Wu G.A."/>
            <person name="Ha C.M."/>
            <person name="Edsinger-Gonzales E."/>
            <person name="Grimwood J."/>
            <person name="Schmutz J."/>
            <person name="Rabbi I.Y."/>
            <person name="Egesi C."/>
            <person name="Nauluvula P."/>
            <person name="Lebot V."/>
            <person name="Ndunguru J."/>
            <person name="Mkamilo G."/>
            <person name="Bart R.S."/>
            <person name="Setter T.L."/>
            <person name="Gleadow R.M."/>
            <person name="Kulakow P."/>
            <person name="Ferguson M.E."/>
            <person name="Rounsley S."/>
            <person name="Rokhsar D.S."/>
        </authorList>
    </citation>
    <scope>NUCLEOTIDE SEQUENCE [LARGE SCALE GENOMIC DNA]</scope>
    <source>
        <strain evidence="17">cv. AM560-2</strain>
    </source>
</reference>
<dbReference type="InterPro" id="IPR036097">
    <property type="entry name" value="HisK_dim/P_sf"/>
</dbReference>
<dbReference type="FunFam" id="1.10.287.130:FF:000030">
    <property type="entry name" value="Putative histidine kinase 5"/>
    <property type="match status" value="1"/>
</dbReference>
<dbReference type="FunFam" id="3.30.450.20:FF:000061">
    <property type="entry name" value="Histidine kinase 5"/>
    <property type="match status" value="1"/>
</dbReference>
<dbReference type="InterPro" id="IPR003661">
    <property type="entry name" value="HisK_dim/P_dom"/>
</dbReference>
<dbReference type="InterPro" id="IPR005467">
    <property type="entry name" value="His_kinase_dom"/>
</dbReference>
<evidence type="ECO:0000313" key="17">
    <source>
        <dbReference type="Proteomes" id="UP000091857"/>
    </source>
</evidence>
<dbReference type="EC" id="2.7.13.3" evidence="4"/>
<dbReference type="CDD" id="cd00082">
    <property type="entry name" value="HisKA"/>
    <property type="match status" value="1"/>
</dbReference>
<comment type="catalytic activity">
    <reaction evidence="1">
        <text>ATP + protein L-histidine = ADP + protein N-phospho-L-histidine.</text>
        <dbReference type="EC" id="2.7.13.3"/>
    </reaction>
</comment>
<dbReference type="Gramene" id="Manes.03G005600.6.v8.1">
    <property type="protein sequence ID" value="Manes.03G005600.6.v8.1.CDS"/>
    <property type="gene ID" value="Manes.03G005600.v8.1"/>
</dbReference>
<evidence type="ECO:0000256" key="8">
    <source>
        <dbReference type="ARBA" id="ARBA00022777"/>
    </source>
</evidence>
<comment type="subcellular location">
    <subcellularLocation>
        <location evidence="3">Cytoplasm</location>
    </subcellularLocation>
    <subcellularLocation>
        <location evidence="2">Endoplasmic reticulum membrane</location>
        <topology evidence="2">Multi-pass membrane protein</topology>
    </subcellularLocation>
</comment>
<evidence type="ECO:0000256" key="2">
    <source>
        <dbReference type="ARBA" id="ARBA00004477"/>
    </source>
</evidence>
<feature type="coiled-coil region" evidence="12">
    <location>
        <begin position="187"/>
        <end position="218"/>
    </location>
</feature>
<proteinExistence type="predicted"/>
<feature type="domain" description="Histidine kinase" evidence="14">
    <location>
        <begin position="388"/>
        <end position="682"/>
    </location>
</feature>
<evidence type="ECO:0000256" key="5">
    <source>
        <dbReference type="ARBA" id="ARBA00022490"/>
    </source>
</evidence>
<dbReference type="STRING" id="3983.A0A2C9W4T3"/>
<keyword evidence="9" id="KW-0256">Endoplasmic reticulum</keyword>
<name>A0A2C9W4T3_MANES</name>
<feature type="compositionally biased region" description="Basic and acidic residues" evidence="13">
    <location>
        <begin position="794"/>
        <end position="807"/>
    </location>
</feature>
<evidence type="ECO:0000256" key="11">
    <source>
        <dbReference type="PROSITE-ProRule" id="PRU00169"/>
    </source>
</evidence>
<dbReference type="SUPFAM" id="SSF55874">
    <property type="entry name" value="ATPase domain of HSP90 chaperone/DNA topoisomerase II/histidine kinase"/>
    <property type="match status" value="1"/>
</dbReference>
<keyword evidence="17" id="KW-1185">Reference proteome</keyword>
<feature type="modified residue" description="4-aspartylphosphate" evidence="11">
    <location>
        <position position="889"/>
    </location>
</feature>
<dbReference type="InterPro" id="IPR003594">
    <property type="entry name" value="HATPase_dom"/>
</dbReference>
<evidence type="ECO:0000256" key="3">
    <source>
        <dbReference type="ARBA" id="ARBA00004496"/>
    </source>
</evidence>
<dbReference type="PROSITE" id="PS50110">
    <property type="entry name" value="RESPONSE_REGULATORY"/>
    <property type="match status" value="1"/>
</dbReference>
<evidence type="ECO:0000256" key="13">
    <source>
        <dbReference type="SAM" id="MobiDB-lite"/>
    </source>
</evidence>
<dbReference type="Pfam" id="PF00512">
    <property type="entry name" value="HisKA"/>
    <property type="match status" value="1"/>
</dbReference>
<dbReference type="InterPro" id="IPR004358">
    <property type="entry name" value="Sig_transdc_His_kin-like_C"/>
</dbReference>
<keyword evidence="5" id="KW-0963">Cytoplasm</keyword>